<reference evidence="1" key="1">
    <citation type="submission" date="2021-06" db="EMBL/GenBank/DDBJ databases">
        <title>Parelaphostrongylus tenuis whole genome reference sequence.</title>
        <authorList>
            <person name="Garwood T.J."/>
            <person name="Larsen P.A."/>
            <person name="Fountain-Jones N.M."/>
            <person name="Garbe J.R."/>
            <person name="Macchietto M.G."/>
            <person name="Kania S.A."/>
            <person name="Gerhold R.W."/>
            <person name="Richards J.E."/>
            <person name="Wolf T.M."/>
        </authorList>
    </citation>
    <scope>NUCLEOTIDE SEQUENCE</scope>
    <source>
        <strain evidence="1">MNPRO001-30</strain>
        <tissue evidence="1">Meninges</tissue>
    </source>
</reference>
<gene>
    <name evidence="1" type="ORF">KIN20_018812</name>
</gene>
<dbReference type="EMBL" id="JAHQIW010003751">
    <property type="protein sequence ID" value="KAJ1359974.1"/>
    <property type="molecule type" value="Genomic_DNA"/>
</dbReference>
<comment type="caution">
    <text evidence="1">The sequence shown here is derived from an EMBL/GenBank/DDBJ whole genome shotgun (WGS) entry which is preliminary data.</text>
</comment>
<proteinExistence type="predicted"/>
<sequence length="75" mass="8519">MKSDGQTTMSGHWVRNGTLYGVVLHASSVKALYGDEDEEDIMPKYFGVGDVPDIIDDLRKEFKDVWQLFVDEPLI</sequence>
<evidence type="ECO:0000313" key="1">
    <source>
        <dbReference type="EMBL" id="KAJ1359974.1"/>
    </source>
</evidence>
<name>A0AAD5N4Q1_PARTN</name>
<evidence type="ECO:0000313" key="2">
    <source>
        <dbReference type="Proteomes" id="UP001196413"/>
    </source>
</evidence>
<dbReference type="AlphaFoldDB" id="A0AAD5N4Q1"/>
<organism evidence="1 2">
    <name type="scientific">Parelaphostrongylus tenuis</name>
    <name type="common">Meningeal worm</name>
    <dbReference type="NCBI Taxonomy" id="148309"/>
    <lineage>
        <taxon>Eukaryota</taxon>
        <taxon>Metazoa</taxon>
        <taxon>Ecdysozoa</taxon>
        <taxon>Nematoda</taxon>
        <taxon>Chromadorea</taxon>
        <taxon>Rhabditida</taxon>
        <taxon>Rhabditina</taxon>
        <taxon>Rhabditomorpha</taxon>
        <taxon>Strongyloidea</taxon>
        <taxon>Metastrongylidae</taxon>
        <taxon>Parelaphostrongylus</taxon>
    </lineage>
</organism>
<dbReference type="Proteomes" id="UP001196413">
    <property type="component" value="Unassembled WGS sequence"/>
</dbReference>
<keyword evidence="2" id="KW-1185">Reference proteome</keyword>
<protein>
    <submittedName>
        <fullName evidence="1">Uncharacterized protein</fullName>
    </submittedName>
</protein>
<accession>A0AAD5N4Q1</accession>